<evidence type="ECO:0000313" key="7">
    <source>
        <dbReference type="Proteomes" id="UP001548832"/>
    </source>
</evidence>
<dbReference type="InterPro" id="IPR036388">
    <property type="entry name" value="WH-like_DNA-bd_sf"/>
</dbReference>
<evidence type="ECO:0000256" key="2">
    <source>
        <dbReference type="ARBA" id="ARBA00023015"/>
    </source>
</evidence>
<dbReference type="Gene3D" id="3.40.190.290">
    <property type="match status" value="1"/>
</dbReference>
<dbReference type="EMBL" id="JBEWSZ010000001">
    <property type="protein sequence ID" value="MET2825354.1"/>
    <property type="molecule type" value="Genomic_DNA"/>
</dbReference>
<dbReference type="SUPFAM" id="SSF46785">
    <property type="entry name" value="Winged helix' DNA-binding domain"/>
    <property type="match status" value="1"/>
</dbReference>
<gene>
    <name evidence="6" type="ORF">ABVQ20_00010</name>
</gene>
<dbReference type="PROSITE" id="PS50931">
    <property type="entry name" value="HTH_LYSR"/>
    <property type="match status" value="1"/>
</dbReference>
<dbReference type="Pfam" id="PF00126">
    <property type="entry name" value="HTH_1"/>
    <property type="match status" value="1"/>
</dbReference>
<dbReference type="Pfam" id="PF03466">
    <property type="entry name" value="LysR_substrate"/>
    <property type="match status" value="1"/>
</dbReference>
<keyword evidence="2" id="KW-0805">Transcription regulation</keyword>
<evidence type="ECO:0000313" key="6">
    <source>
        <dbReference type="EMBL" id="MET2825354.1"/>
    </source>
</evidence>
<dbReference type="PANTHER" id="PTHR30537:SF5">
    <property type="entry name" value="HTH-TYPE TRANSCRIPTIONAL ACTIVATOR TTDR-RELATED"/>
    <property type="match status" value="1"/>
</dbReference>
<dbReference type="PANTHER" id="PTHR30537">
    <property type="entry name" value="HTH-TYPE TRANSCRIPTIONAL REGULATOR"/>
    <property type="match status" value="1"/>
</dbReference>
<name>A0ABV2D5Q7_9HYPH</name>
<evidence type="ECO:0000259" key="5">
    <source>
        <dbReference type="PROSITE" id="PS50931"/>
    </source>
</evidence>
<dbReference type="Gene3D" id="1.10.10.10">
    <property type="entry name" value="Winged helix-like DNA-binding domain superfamily/Winged helix DNA-binding domain"/>
    <property type="match status" value="1"/>
</dbReference>
<proteinExistence type="inferred from homology"/>
<accession>A0ABV2D5Q7</accession>
<dbReference type="SUPFAM" id="SSF53850">
    <property type="entry name" value="Periplasmic binding protein-like II"/>
    <property type="match status" value="1"/>
</dbReference>
<organism evidence="6 7">
    <name type="scientific">Mesorhizobium shangrilense</name>
    <dbReference type="NCBI Taxonomy" id="460060"/>
    <lineage>
        <taxon>Bacteria</taxon>
        <taxon>Pseudomonadati</taxon>
        <taxon>Pseudomonadota</taxon>
        <taxon>Alphaproteobacteria</taxon>
        <taxon>Hyphomicrobiales</taxon>
        <taxon>Phyllobacteriaceae</taxon>
        <taxon>Mesorhizobium</taxon>
    </lineage>
</organism>
<dbReference type="CDD" id="cd08422">
    <property type="entry name" value="PBP2_CrgA_like"/>
    <property type="match status" value="1"/>
</dbReference>
<sequence>MNDRLNQLSLFVRTVETGSFSKAAREFGLSQPSVSRAVASLEARLGVTLLQRTTRRLATTDVGQALAMSAREALAAIEEAENEARGADRLSGVLRVSMPVAYGVRQVIPRLPGFLALQPELKIELMMSDRFDDLVAEGADLALRLGNQPDSAFLTRKLATTDRIVVASPTYLTRRGVPADLDELGEHDCLGGPVDAGREVWSFRHGEKREDVAIDVGVRTGSGSGVIACAVAGLGIAVASTWMCAEELEDGRLVRILADYTLERIDAYVVFSSGRQPSRKARAFSDYLSEALNAKN</sequence>
<reference evidence="6 7" key="1">
    <citation type="submission" date="2024-06" db="EMBL/GenBank/DDBJ databases">
        <authorList>
            <person name="Kim D.-U."/>
        </authorList>
    </citation>
    <scope>NUCLEOTIDE SEQUENCE [LARGE SCALE GENOMIC DNA]</scope>
    <source>
        <strain evidence="6 7">KACC15460</strain>
    </source>
</reference>
<evidence type="ECO:0000256" key="3">
    <source>
        <dbReference type="ARBA" id="ARBA00023125"/>
    </source>
</evidence>
<comment type="caution">
    <text evidence="6">The sequence shown here is derived from an EMBL/GenBank/DDBJ whole genome shotgun (WGS) entry which is preliminary data.</text>
</comment>
<dbReference type="InterPro" id="IPR036390">
    <property type="entry name" value="WH_DNA-bd_sf"/>
</dbReference>
<keyword evidence="4" id="KW-0804">Transcription</keyword>
<protein>
    <submittedName>
        <fullName evidence="6">LysR family transcriptional regulator</fullName>
    </submittedName>
</protein>
<dbReference type="InterPro" id="IPR000847">
    <property type="entry name" value="LysR_HTH_N"/>
</dbReference>
<dbReference type="InterPro" id="IPR005119">
    <property type="entry name" value="LysR_subst-bd"/>
</dbReference>
<evidence type="ECO:0000256" key="4">
    <source>
        <dbReference type="ARBA" id="ARBA00023163"/>
    </source>
</evidence>
<dbReference type="PRINTS" id="PR00039">
    <property type="entry name" value="HTHLYSR"/>
</dbReference>
<keyword evidence="7" id="KW-1185">Reference proteome</keyword>
<evidence type="ECO:0000256" key="1">
    <source>
        <dbReference type="ARBA" id="ARBA00009437"/>
    </source>
</evidence>
<dbReference type="RefSeq" id="WP_354457433.1">
    <property type="nucleotide sequence ID" value="NZ_JBEWSZ010000001.1"/>
</dbReference>
<keyword evidence="3" id="KW-0238">DNA-binding</keyword>
<comment type="similarity">
    <text evidence="1">Belongs to the LysR transcriptional regulatory family.</text>
</comment>
<dbReference type="Proteomes" id="UP001548832">
    <property type="component" value="Unassembled WGS sequence"/>
</dbReference>
<dbReference type="InterPro" id="IPR058163">
    <property type="entry name" value="LysR-type_TF_proteobact-type"/>
</dbReference>
<feature type="domain" description="HTH lysR-type" evidence="5">
    <location>
        <begin position="1"/>
        <end position="60"/>
    </location>
</feature>